<comment type="caution">
    <text evidence="2">The sequence shown here is derived from an EMBL/GenBank/DDBJ whole genome shotgun (WGS) entry which is preliminary data.</text>
</comment>
<evidence type="ECO:0000259" key="1">
    <source>
        <dbReference type="Pfam" id="PF21956"/>
    </source>
</evidence>
<organism evidence="2 3">
    <name type="scientific">bacterium (Candidatus Gribaldobacteria) CG10_big_fil_rev_8_21_14_0_10_41_12</name>
    <dbReference type="NCBI Taxonomy" id="2014277"/>
    <lineage>
        <taxon>Bacteria</taxon>
        <taxon>Candidatus Gribaldobacteria</taxon>
    </lineage>
</organism>
<name>A0A2H0UWS0_9BACT</name>
<dbReference type="InterPro" id="IPR053830">
    <property type="entry name" value="DUF6922"/>
</dbReference>
<dbReference type="AlphaFoldDB" id="A0A2H0UWS0"/>
<proteinExistence type="predicted"/>
<dbReference type="Pfam" id="PF21956">
    <property type="entry name" value="DUF6922"/>
    <property type="match status" value="1"/>
</dbReference>
<protein>
    <recommendedName>
        <fullName evidence="1">DUF6922 domain-containing protein</fullName>
    </recommendedName>
</protein>
<evidence type="ECO:0000313" key="2">
    <source>
        <dbReference type="EMBL" id="PIR91314.1"/>
    </source>
</evidence>
<evidence type="ECO:0000313" key="3">
    <source>
        <dbReference type="Proteomes" id="UP000228906"/>
    </source>
</evidence>
<sequence>MSDKIMLPKQFEKYFWDTDFKKLDEKKYKQYVVARLLEHGNLESVRWLLKKYQNRTIKKVLMKSREFSEKTANFWANYFDLNKNNVLCLKKSYLKRRRELWPY</sequence>
<reference evidence="3" key="1">
    <citation type="submission" date="2017-09" db="EMBL/GenBank/DDBJ databases">
        <title>Depth-based differentiation of microbial function through sediment-hosted aquifers and enrichment of novel symbionts in the deep terrestrial subsurface.</title>
        <authorList>
            <person name="Probst A.J."/>
            <person name="Ladd B."/>
            <person name="Jarett J.K."/>
            <person name="Geller-Mcgrath D.E."/>
            <person name="Sieber C.M.K."/>
            <person name="Emerson J.B."/>
            <person name="Anantharaman K."/>
            <person name="Thomas B.C."/>
            <person name="Malmstrom R."/>
            <person name="Stieglmeier M."/>
            <person name="Klingl A."/>
            <person name="Woyke T."/>
            <person name="Ryan C.M."/>
            <person name="Banfield J.F."/>
        </authorList>
    </citation>
    <scope>NUCLEOTIDE SEQUENCE [LARGE SCALE GENOMIC DNA]</scope>
</reference>
<gene>
    <name evidence="2" type="ORF">COU03_02400</name>
</gene>
<accession>A0A2H0UWS0</accession>
<dbReference type="Proteomes" id="UP000228906">
    <property type="component" value="Unassembled WGS sequence"/>
</dbReference>
<feature type="domain" description="DUF6922" evidence="1">
    <location>
        <begin position="13"/>
        <end position="61"/>
    </location>
</feature>
<dbReference type="EMBL" id="PFAV01000042">
    <property type="protein sequence ID" value="PIR91314.1"/>
    <property type="molecule type" value="Genomic_DNA"/>
</dbReference>